<evidence type="ECO:0000313" key="3">
    <source>
        <dbReference type="Proteomes" id="UP000436088"/>
    </source>
</evidence>
<protein>
    <submittedName>
        <fullName evidence="2">Uncharacterized protein</fullName>
    </submittedName>
</protein>
<evidence type="ECO:0000256" key="1">
    <source>
        <dbReference type="SAM" id="MobiDB-lite"/>
    </source>
</evidence>
<reference evidence="2" key="1">
    <citation type="submission" date="2019-09" db="EMBL/GenBank/DDBJ databases">
        <title>Draft genome information of white flower Hibiscus syriacus.</title>
        <authorList>
            <person name="Kim Y.-M."/>
        </authorList>
    </citation>
    <scope>NUCLEOTIDE SEQUENCE [LARGE SCALE GENOMIC DNA]</scope>
    <source>
        <strain evidence="2">YM2019G1</strain>
    </source>
</reference>
<accession>A0A6A2X6M5</accession>
<dbReference type="EMBL" id="VEPZ02001491">
    <property type="protein sequence ID" value="KAE8670933.1"/>
    <property type="molecule type" value="Genomic_DNA"/>
</dbReference>
<name>A0A6A2X6M5_HIBSY</name>
<sequence length="259" mass="28192">MSMSSSTSTRGSGKSAPIIREFVKVQGGGNARGQAYAIRFRLNNDLVPPVHGEASSSDERKAPPTNRNNRGDPKQGNLINWDPKLVDVKLAQARGKSPPTAHMQCLFAFYNLNQSLVGTVVPCLNVDEFAFPVQVQVTCRGLSVTFTFDHVLALHIGQCQNTHDAILKATNEAHFQEFIDWIECHKPGLMLPRFVLGREGPALDIDIQLLNCSPVLGMVSTAIKNSRAGYMNQKSSARATTDCSIGVGFSFTTLKCITS</sequence>
<dbReference type="AlphaFoldDB" id="A0A6A2X6M5"/>
<organism evidence="2 3">
    <name type="scientific">Hibiscus syriacus</name>
    <name type="common">Rose of Sharon</name>
    <dbReference type="NCBI Taxonomy" id="106335"/>
    <lineage>
        <taxon>Eukaryota</taxon>
        <taxon>Viridiplantae</taxon>
        <taxon>Streptophyta</taxon>
        <taxon>Embryophyta</taxon>
        <taxon>Tracheophyta</taxon>
        <taxon>Spermatophyta</taxon>
        <taxon>Magnoliopsida</taxon>
        <taxon>eudicotyledons</taxon>
        <taxon>Gunneridae</taxon>
        <taxon>Pentapetalae</taxon>
        <taxon>rosids</taxon>
        <taxon>malvids</taxon>
        <taxon>Malvales</taxon>
        <taxon>Malvaceae</taxon>
        <taxon>Malvoideae</taxon>
        <taxon>Hibiscus</taxon>
    </lineage>
</organism>
<keyword evidence="3" id="KW-1185">Reference proteome</keyword>
<evidence type="ECO:0000313" key="2">
    <source>
        <dbReference type="EMBL" id="KAE8670933.1"/>
    </source>
</evidence>
<proteinExistence type="predicted"/>
<gene>
    <name evidence="2" type="ORF">F3Y22_tig00112044pilonHSYRG00154</name>
</gene>
<comment type="caution">
    <text evidence="2">The sequence shown here is derived from an EMBL/GenBank/DDBJ whole genome shotgun (WGS) entry which is preliminary data.</text>
</comment>
<dbReference type="Proteomes" id="UP000436088">
    <property type="component" value="Unassembled WGS sequence"/>
</dbReference>
<feature type="region of interest" description="Disordered" evidence="1">
    <location>
        <begin position="49"/>
        <end position="78"/>
    </location>
</feature>